<evidence type="ECO:0000313" key="2">
    <source>
        <dbReference type="EMBL" id="MBN1573268.1"/>
    </source>
</evidence>
<dbReference type="Pfam" id="PF01048">
    <property type="entry name" value="PNP_UDP_1"/>
    <property type="match status" value="2"/>
</dbReference>
<reference evidence="2" key="2">
    <citation type="submission" date="2021-01" db="EMBL/GenBank/DDBJ databases">
        <authorList>
            <person name="Hahn C.R."/>
            <person name="Youssef N.H."/>
            <person name="Elshahed M."/>
        </authorList>
    </citation>
    <scope>NUCLEOTIDE SEQUENCE</scope>
    <source>
        <strain evidence="2">Zod_Metabat.24</strain>
    </source>
</reference>
<sequence length="240" mass="26579">MKRIGIIAALKREVKYLIKDMEEVRSVGKGVVSSNPIYEWTVNGREIIVVISGVGKKGSERAIRLLIDSYNPELIIITGYAGSLTPDLVVGDVVVYSRALSESGEHVDFIKPEPLFSTRFGNDGTVLTVDKFIGSVDGKREIGERLGAPIVDMESLYIGRIAAEKGLPCIGIRVISDDLVMEIPNLSGLLNREGEAEIVRAIRFFMSHPGTVVPLFFFLYNMRRATLILDGYIRENLHLL</sequence>
<dbReference type="GO" id="GO:0019284">
    <property type="term" value="P:L-methionine salvage from S-adenosylmethionine"/>
    <property type="evidence" value="ECO:0007669"/>
    <property type="project" value="TreeGrafter"/>
</dbReference>
<proteinExistence type="predicted"/>
<dbReference type="GO" id="GO:0008930">
    <property type="term" value="F:methylthioadenosine nucleosidase activity"/>
    <property type="evidence" value="ECO:0007669"/>
    <property type="project" value="TreeGrafter"/>
</dbReference>
<gene>
    <name evidence="2" type="ORF">JW984_08755</name>
</gene>
<dbReference type="GO" id="GO:0009116">
    <property type="term" value="P:nucleoside metabolic process"/>
    <property type="evidence" value="ECO:0007669"/>
    <property type="project" value="InterPro"/>
</dbReference>
<dbReference type="EMBL" id="JAFGIX010000046">
    <property type="protein sequence ID" value="MBN1573268.1"/>
    <property type="molecule type" value="Genomic_DNA"/>
</dbReference>
<reference evidence="2" key="1">
    <citation type="journal article" date="2021" name="Environ. Microbiol.">
        <title>Genomic characterization of three novel Desulfobacterota classes expand the metabolic and phylogenetic diversity of the phylum.</title>
        <authorList>
            <person name="Murphy C.L."/>
            <person name="Biggerstaff J."/>
            <person name="Eichhorn A."/>
            <person name="Ewing E."/>
            <person name="Shahan R."/>
            <person name="Soriano D."/>
            <person name="Stewart S."/>
            <person name="VanMol K."/>
            <person name="Walker R."/>
            <person name="Walters P."/>
            <person name="Elshahed M.S."/>
            <person name="Youssef N.H."/>
        </authorList>
    </citation>
    <scope>NUCLEOTIDE SEQUENCE</scope>
    <source>
        <strain evidence="2">Zod_Metabat.24</strain>
    </source>
</reference>
<dbReference type="Proteomes" id="UP000809273">
    <property type="component" value="Unassembled WGS sequence"/>
</dbReference>
<protein>
    <recommendedName>
        <fullName evidence="1">Nucleoside phosphorylase domain-containing protein</fullName>
    </recommendedName>
</protein>
<name>A0A9D8KFK9_9DELT</name>
<dbReference type="GO" id="GO:0005829">
    <property type="term" value="C:cytosol"/>
    <property type="evidence" value="ECO:0007669"/>
    <property type="project" value="TreeGrafter"/>
</dbReference>
<dbReference type="CDD" id="cd17877">
    <property type="entry name" value="NP_MTAN-like"/>
    <property type="match status" value="1"/>
</dbReference>
<dbReference type="GO" id="GO:0008782">
    <property type="term" value="F:adenosylhomocysteine nucleosidase activity"/>
    <property type="evidence" value="ECO:0007669"/>
    <property type="project" value="TreeGrafter"/>
</dbReference>
<feature type="domain" description="Nucleoside phosphorylase" evidence="1">
    <location>
        <begin position="3"/>
        <end position="112"/>
    </location>
</feature>
<dbReference type="InterPro" id="IPR035994">
    <property type="entry name" value="Nucleoside_phosphorylase_sf"/>
</dbReference>
<dbReference type="PANTHER" id="PTHR46832">
    <property type="entry name" value="5'-METHYLTHIOADENOSINE/S-ADENOSYLHOMOCYSTEINE NUCLEOSIDASE"/>
    <property type="match status" value="1"/>
</dbReference>
<comment type="caution">
    <text evidence="2">The sequence shown here is derived from an EMBL/GenBank/DDBJ whole genome shotgun (WGS) entry which is preliminary data.</text>
</comment>
<evidence type="ECO:0000313" key="3">
    <source>
        <dbReference type="Proteomes" id="UP000809273"/>
    </source>
</evidence>
<evidence type="ECO:0000259" key="1">
    <source>
        <dbReference type="Pfam" id="PF01048"/>
    </source>
</evidence>
<dbReference type="Gene3D" id="3.40.50.1580">
    <property type="entry name" value="Nucleoside phosphorylase domain"/>
    <property type="match status" value="1"/>
</dbReference>
<dbReference type="InterPro" id="IPR000845">
    <property type="entry name" value="Nucleoside_phosphorylase_d"/>
</dbReference>
<feature type="domain" description="Nucleoside phosphorylase" evidence="1">
    <location>
        <begin position="123"/>
        <end position="178"/>
    </location>
</feature>
<accession>A0A9D8KFK9</accession>
<dbReference type="PANTHER" id="PTHR46832:SF1">
    <property type="entry name" value="5'-METHYLTHIOADENOSINE_S-ADENOSYLHOMOCYSTEINE NUCLEOSIDASE"/>
    <property type="match status" value="1"/>
</dbReference>
<organism evidence="2 3">
    <name type="scientific">Candidatus Zymogenus saltonus</name>
    <dbReference type="NCBI Taxonomy" id="2844893"/>
    <lineage>
        <taxon>Bacteria</taxon>
        <taxon>Deltaproteobacteria</taxon>
        <taxon>Candidatus Zymogenia</taxon>
        <taxon>Candidatus Zymogeniales</taxon>
        <taxon>Candidatus Zymogenaceae</taxon>
        <taxon>Candidatus Zymogenus</taxon>
    </lineage>
</organism>
<dbReference type="AlphaFoldDB" id="A0A9D8KFK9"/>
<dbReference type="SUPFAM" id="SSF53167">
    <property type="entry name" value="Purine and uridine phosphorylases"/>
    <property type="match status" value="1"/>
</dbReference>